<evidence type="ECO:0000313" key="2">
    <source>
        <dbReference type="Proteomes" id="UP000615989"/>
    </source>
</evidence>
<dbReference type="InterPro" id="IPR006597">
    <property type="entry name" value="Sel1-like"/>
</dbReference>
<proteinExistence type="predicted"/>
<dbReference type="Pfam" id="PF08238">
    <property type="entry name" value="Sel1"/>
    <property type="match status" value="5"/>
</dbReference>
<organism evidence="1 2">
    <name type="scientific">Aromatoleum anaerobium</name>
    <dbReference type="NCBI Taxonomy" id="182180"/>
    <lineage>
        <taxon>Bacteria</taxon>
        <taxon>Pseudomonadati</taxon>
        <taxon>Pseudomonadota</taxon>
        <taxon>Betaproteobacteria</taxon>
        <taxon>Rhodocyclales</taxon>
        <taxon>Rhodocyclaceae</taxon>
        <taxon>Aromatoleum</taxon>
    </lineage>
</organism>
<dbReference type="InterPro" id="IPR050767">
    <property type="entry name" value="Sel1_AlgK"/>
</dbReference>
<dbReference type="SMART" id="SM00671">
    <property type="entry name" value="SEL1"/>
    <property type="match status" value="4"/>
</dbReference>
<protein>
    <recommendedName>
        <fullName evidence="3">Sel1 repeat family protein</fullName>
    </recommendedName>
</protein>
<name>A0ABX1PR89_9RHOO</name>
<dbReference type="InterPro" id="IPR011990">
    <property type="entry name" value="TPR-like_helical_dom_sf"/>
</dbReference>
<evidence type="ECO:0000313" key="1">
    <source>
        <dbReference type="EMBL" id="NMG27134.1"/>
    </source>
</evidence>
<comment type="caution">
    <text evidence="1">The sequence shown here is derived from an EMBL/GenBank/DDBJ whole genome shotgun (WGS) entry which is preliminary data.</text>
</comment>
<evidence type="ECO:0008006" key="3">
    <source>
        <dbReference type="Google" id="ProtNLM"/>
    </source>
</evidence>
<gene>
    <name evidence="1" type="ORF">GO606_21055</name>
</gene>
<dbReference type="SUPFAM" id="SSF81901">
    <property type="entry name" value="HCP-like"/>
    <property type="match status" value="1"/>
</dbReference>
<sequence>MLASSLSGAREIAMSRERLFMKINTGYIAFALALSLNATISSAELGININPNDYVKNGNFYYLTGDCDRAITEYEKESAQGSANASNTLGSSVYLPISGTQACLRPNFSLAMEYLELATKQGSPSAPHTIGQVFSGTANLIGADVAINFELANKYYSLAASRGNSEAMITLGNNYLLGKNGVSKSPKVAYKYFLEAAMSDDRVGKEMVGISHLEGVGVPKNHKIARQYFLDAKTEGSFYHLGRMYQEGLGVKINKPLSYVLYSLAESYALYSAEMSARVGKKKDDLEKALAKNDIDAAQSLYQQLFTTSVIKVAEYIRTFD</sequence>
<dbReference type="Proteomes" id="UP000615989">
    <property type="component" value="Unassembled WGS sequence"/>
</dbReference>
<dbReference type="PANTHER" id="PTHR11102">
    <property type="entry name" value="SEL-1-LIKE PROTEIN"/>
    <property type="match status" value="1"/>
</dbReference>
<keyword evidence="2" id="KW-1185">Reference proteome</keyword>
<dbReference type="Gene3D" id="1.25.40.10">
    <property type="entry name" value="Tetratricopeptide repeat domain"/>
    <property type="match status" value="2"/>
</dbReference>
<dbReference type="PANTHER" id="PTHR11102:SF147">
    <property type="entry name" value="SEL1L ADAPTOR SUBUNIT OF ERAD E3 UBIQUITIN LIGASE"/>
    <property type="match status" value="1"/>
</dbReference>
<reference evidence="1" key="1">
    <citation type="submission" date="2019-12" db="EMBL/GenBank/DDBJ databases">
        <title>Comparative genomics gives insights into the taxonomy of the Azoarcus-Aromatoleum group and reveals separate origins of nif in the plant-associated Azoarcus and non-plant-associated Aromatoleum sub-groups.</title>
        <authorList>
            <person name="Lafos M."/>
            <person name="Maluk M."/>
            <person name="Batista M."/>
            <person name="Junghare M."/>
            <person name="Carmona M."/>
            <person name="Faoro H."/>
            <person name="Cruz L.M."/>
            <person name="Battistoni F."/>
            <person name="De Souza E."/>
            <person name="Pedrosa F."/>
            <person name="Chen W.-M."/>
            <person name="Poole P.S."/>
            <person name="Dixon R.A."/>
            <person name="James E.K."/>
        </authorList>
    </citation>
    <scope>NUCLEOTIDE SEQUENCE</scope>
    <source>
        <strain evidence="1">LuFRes1</strain>
    </source>
</reference>
<accession>A0ABX1PR89</accession>
<dbReference type="EMBL" id="WTVG01000145">
    <property type="protein sequence ID" value="NMG27134.1"/>
    <property type="molecule type" value="Genomic_DNA"/>
</dbReference>